<comment type="caution">
    <text evidence="5">The sequence shown here is derived from an EMBL/GenBank/DDBJ whole genome shotgun (WGS) entry which is preliminary data.</text>
</comment>
<accession>A0A2N4U7T6</accession>
<evidence type="ECO:0000259" key="4">
    <source>
        <dbReference type="SMART" id="SM00722"/>
    </source>
</evidence>
<dbReference type="InterPro" id="IPR026464">
    <property type="entry name" value="NosD_copper_fam"/>
</dbReference>
<protein>
    <submittedName>
        <fullName evidence="5">Carbohydrate-binding protein</fullName>
    </submittedName>
</protein>
<dbReference type="NCBIfam" id="TIGR04247">
    <property type="entry name" value="NosD_copper_fam"/>
    <property type="match status" value="1"/>
</dbReference>
<organism evidence="5 6">
    <name type="scientific">Pollutimonas subterranea</name>
    <dbReference type="NCBI Taxonomy" id="2045210"/>
    <lineage>
        <taxon>Bacteria</taxon>
        <taxon>Pseudomonadati</taxon>
        <taxon>Pseudomonadota</taxon>
        <taxon>Betaproteobacteria</taxon>
        <taxon>Burkholderiales</taxon>
        <taxon>Alcaligenaceae</taxon>
        <taxon>Pollutimonas</taxon>
    </lineage>
</organism>
<dbReference type="InterPro" id="IPR006626">
    <property type="entry name" value="PbH1"/>
</dbReference>
<name>A0A2N4U7T6_9BURK</name>
<dbReference type="InterPro" id="IPR006633">
    <property type="entry name" value="Carb-bd_sugar_hydrolysis-dom"/>
</dbReference>
<dbReference type="PANTHER" id="PTHR22990">
    <property type="entry name" value="F-BOX ONLY PROTEIN"/>
    <property type="match status" value="1"/>
</dbReference>
<dbReference type="SMART" id="SM00722">
    <property type="entry name" value="CASH"/>
    <property type="match status" value="2"/>
</dbReference>
<feature type="domain" description="Carbohydrate-binding/sugar hydrolysis" evidence="4">
    <location>
        <begin position="47"/>
        <end position="197"/>
    </location>
</feature>
<proteinExistence type="predicted"/>
<dbReference type="InterPro" id="IPR022441">
    <property type="entry name" value="Para_beta_helix_rpt-2"/>
</dbReference>
<dbReference type="Proteomes" id="UP000234190">
    <property type="component" value="Unassembled WGS sequence"/>
</dbReference>
<dbReference type="InterPro" id="IPR051550">
    <property type="entry name" value="SCF-Subunits/Alg-Epimerases"/>
</dbReference>
<reference evidence="5 6" key="1">
    <citation type="submission" date="2017-10" db="EMBL/GenBank/DDBJ databases">
        <title>Two draft genome sequences of Pusillimonas sp. strains isolated from a nitrate- and radionuclide-contaminated groundwater in Russia.</title>
        <authorList>
            <person name="Grouzdev D.S."/>
            <person name="Tourova T.P."/>
            <person name="Goeva M.A."/>
            <person name="Babich T.L."/>
            <person name="Sokolova D.S."/>
            <person name="Abdullin R."/>
            <person name="Poltaraus A.B."/>
            <person name="Toshchakov S.V."/>
            <person name="Nazina T.N."/>
        </authorList>
    </citation>
    <scope>NUCLEOTIDE SEQUENCE [LARGE SCALE GENOMIC DNA]</scope>
    <source>
        <strain evidence="5 6">JR1/69-3-13</strain>
    </source>
</reference>
<comment type="pathway">
    <text evidence="1">Protein modification; protein ubiquitination.</text>
</comment>
<evidence type="ECO:0000256" key="3">
    <source>
        <dbReference type="ARBA" id="ARBA00022786"/>
    </source>
</evidence>
<dbReference type="SUPFAM" id="SSF51126">
    <property type="entry name" value="Pectin lyase-like"/>
    <property type="match status" value="1"/>
</dbReference>
<dbReference type="InterPro" id="IPR011050">
    <property type="entry name" value="Pectin_lyase_fold/virulence"/>
</dbReference>
<dbReference type="EMBL" id="PDNW01000003">
    <property type="protein sequence ID" value="PLC51085.1"/>
    <property type="molecule type" value="Genomic_DNA"/>
</dbReference>
<evidence type="ECO:0000313" key="6">
    <source>
        <dbReference type="Proteomes" id="UP000234190"/>
    </source>
</evidence>
<evidence type="ECO:0000313" key="5">
    <source>
        <dbReference type="EMBL" id="PLC51085.1"/>
    </source>
</evidence>
<evidence type="ECO:0000256" key="1">
    <source>
        <dbReference type="ARBA" id="ARBA00004906"/>
    </source>
</evidence>
<dbReference type="Pfam" id="PF05048">
    <property type="entry name" value="NosD"/>
    <property type="match status" value="1"/>
</dbReference>
<dbReference type="InterPro" id="IPR012334">
    <property type="entry name" value="Pectin_lyas_fold"/>
</dbReference>
<dbReference type="RefSeq" id="WP_102073037.1">
    <property type="nucleotide sequence ID" value="NZ_PDNW01000003.1"/>
</dbReference>
<feature type="domain" description="Carbohydrate-binding/sugar hydrolysis" evidence="4">
    <location>
        <begin position="203"/>
        <end position="363"/>
    </location>
</feature>
<dbReference type="SMART" id="SM00710">
    <property type="entry name" value="PbH1"/>
    <property type="match status" value="10"/>
</dbReference>
<keyword evidence="6" id="KW-1185">Reference proteome</keyword>
<dbReference type="AlphaFoldDB" id="A0A2N4U7T6"/>
<dbReference type="Gene3D" id="2.160.20.10">
    <property type="entry name" value="Single-stranded right-handed beta-helix, Pectin lyase-like"/>
    <property type="match status" value="2"/>
</dbReference>
<keyword evidence="3" id="KW-0833">Ubl conjugation pathway</keyword>
<evidence type="ECO:0000256" key="2">
    <source>
        <dbReference type="ARBA" id="ARBA00022737"/>
    </source>
</evidence>
<gene>
    <name evidence="5" type="ORF">CR159_05700</name>
</gene>
<dbReference type="OrthoDB" id="9767990at2"/>
<sequence length="430" mass="46774">MKPAYSLVQWLGPVIVSLIGLCLSGASLAKTIHVADGDKLQSAIASAISGDVIRLAPGEYVGNIVIDKPLVIEGPADRSAIILGERKGRTLWVQAPDVTIRNLTVKNSGLSLSEMDAGIFLDKPAHNARVEQNDVLDNSVGVYVWGPHDVVVQDNRIVGNSELRVAERGNGVTLWNTPGSSVIGNDISKGRDGIFVNTSKRNVFRGNRFSDLRYAVHYMYTNDSEVSDNVSVGNDIGYAIMFSDKLIVKDNISINSQDQGLMLNYANNSTITGNLVEGGEKCVFIYNANQNLFDGNHFQDCAIGIHFTAGSEGNYMSNNAFVNNRNQVKYVGTRHLDWSRNGRGNYWSDNTAFDLDGDGIADTAYRPNDVIDQVIWRAPSARLLLNSPAVSIVRWAQSQFPAILPGGVVDSAPLMEAPILHALKKSKDLP</sequence>
<dbReference type="PANTHER" id="PTHR22990:SF15">
    <property type="entry name" value="F-BOX ONLY PROTEIN 10"/>
    <property type="match status" value="1"/>
</dbReference>
<dbReference type="InterPro" id="IPR007742">
    <property type="entry name" value="NosD_dom"/>
</dbReference>
<keyword evidence="2" id="KW-0677">Repeat</keyword>
<dbReference type="NCBIfam" id="TIGR03804">
    <property type="entry name" value="para_beta_helix"/>
    <property type="match status" value="1"/>
</dbReference>